<evidence type="ECO:0000313" key="3">
    <source>
        <dbReference type="Proteomes" id="UP000287352"/>
    </source>
</evidence>
<name>A0A402A8L9_9CHLR</name>
<protein>
    <recommendedName>
        <fullName evidence="4">HTH-type transcriptional repressor KstR2 C-terminal domain-containing protein</fullName>
    </recommendedName>
</protein>
<feature type="transmembrane region" description="Helical" evidence="1">
    <location>
        <begin position="29"/>
        <end position="46"/>
    </location>
</feature>
<proteinExistence type="predicted"/>
<comment type="caution">
    <text evidence="2">The sequence shown here is derived from an EMBL/GenBank/DDBJ whole genome shotgun (WGS) entry which is preliminary data.</text>
</comment>
<keyword evidence="3" id="KW-1185">Reference proteome</keyword>
<gene>
    <name evidence="2" type="ORF">KTT_52970</name>
</gene>
<evidence type="ECO:0008006" key="4">
    <source>
        <dbReference type="Google" id="ProtNLM"/>
    </source>
</evidence>
<reference evidence="3" key="1">
    <citation type="submission" date="2018-12" db="EMBL/GenBank/DDBJ databases">
        <title>Tengunoibacter tsumagoiensis gen. nov., sp. nov., Dictyobacter kobayashii sp. nov., D. alpinus sp. nov., and D. joshuensis sp. nov. and description of Dictyobacteraceae fam. nov. within the order Ktedonobacterales isolated from Tengu-no-mugimeshi.</title>
        <authorList>
            <person name="Wang C.M."/>
            <person name="Zheng Y."/>
            <person name="Sakai Y."/>
            <person name="Toyoda A."/>
            <person name="Minakuchi Y."/>
            <person name="Abe K."/>
            <person name="Yokota A."/>
            <person name="Yabe S."/>
        </authorList>
    </citation>
    <scope>NUCLEOTIDE SEQUENCE [LARGE SCALE GENOMIC DNA]</scope>
    <source>
        <strain evidence="3">Uno3</strain>
    </source>
</reference>
<dbReference type="EMBL" id="BIFR01000002">
    <property type="protein sequence ID" value="GCE15438.1"/>
    <property type="molecule type" value="Genomic_DNA"/>
</dbReference>
<dbReference type="AlphaFoldDB" id="A0A402A8L9"/>
<organism evidence="2 3">
    <name type="scientific">Tengunoibacter tsumagoiensis</name>
    <dbReference type="NCBI Taxonomy" id="2014871"/>
    <lineage>
        <taxon>Bacteria</taxon>
        <taxon>Bacillati</taxon>
        <taxon>Chloroflexota</taxon>
        <taxon>Ktedonobacteria</taxon>
        <taxon>Ktedonobacterales</taxon>
        <taxon>Dictyobacteraceae</taxon>
        <taxon>Tengunoibacter</taxon>
    </lineage>
</organism>
<evidence type="ECO:0000256" key="1">
    <source>
        <dbReference type="SAM" id="Phobius"/>
    </source>
</evidence>
<dbReference type="Gene3D" id="1.10.357.10">
    <property type="entry name" value="Tetracycline Repressor, domain 2"/>
    <property type="match status" value="1"/>
</dbReference>
<dbReference type="Proteomes" id="UP000287352">
    <property type="component" value="Unassembled WGS sequence"/>
</dbReference>
<keyword evidence="1" id="KW-0472">Membrane</keyword>
<keyword evidence="1" id="KW-1133">Transmembrane helix</keyword>
<sequence>MRAYFAELYQRRIVEPLSREKTSSARREIIAASAAGALFGLLFWWLNHDLSPSAEDMGEFYWRLMAMGSEGMIR</sequence>
<keyword evidence="1" id="KW-0812">Transmembrane</keyword>
<accession>A0A402A8L9</accession>
<evidence type="ECO:0000313" key="2">
    <source>
        <dbReference type="EMBL" id="GCE15438.1"/>
    </source>
</evidence>